<protein>
    <recommendedName>
        <fullName evidence="2">UspA domain-containing protein</fullName>
    </recommendedName>
</protein>
<feature type="region of interest" description="Disordered" evidence="1">
    <location>
        <begin position="189"/>
        <end position="209"/>
    </location>
</feature>
<evidence type="ECO:0000259" key="2">
    <source>
        <dbReference type="Pfam" id="PF00582"/>
    </source>
</evidence>
<feature type="compositionally biased region" description="Acidic residues" evidence="1">
    <location>
        <begin position="329"/>
        <end position="341"/>
    </location>
</feature>
<gene>
    <name evidence="3" type="ORF">TD95_002032</name>
</gene>
<name>A0A0F4ZC41_9PEZI</name>
<dbReference type="Proteomes" id="UP000033483">
    <property type="component" value="Unassembled WGS sequence"/>
</dbReference>
<dbReference type="InterPro" id="IPR006016">
    <property type="entry name" value="UspA"/>
</dbReference>
<feature type="compositionally biased region" description="Polar residues" evidence="1">
    <location>
        <begin position="273"/>
        <end position="292"/>
    </location>
</feature>
<evidence type="ECO:0000313" key="3">
    <source>
        <dbReference type="EMBL" id="KKA27438.1"/>
    </source>
</evidence>
<accession>A0A0F4ZC41</accession>
<feature type="region of interest" description="Disordered" evidence="1">
    <location>
        <begin position="268"/>
        <end position="356"/>
    </location>
</feature>
<dbReference type="Pfam" id="PF00582">
    <property type="entry name" value="Usp"/>
    <property type="match status" value="1"/>
</dbReference>
<dbReference type="Gene3D" id="3.40.50.620">
    <property type="entry name" value="HUPs"/>
    <property type="match status" value="1"/>
</dbReference>
<proteinExistence type="predicted"/>
<feature type="domain" description="UspA" evidence="2">
    <location>
        <begin position="52"/>
        <end position="186"/>
    </location>
</feature>
<dbReference type="PANTHER" id="PTHR47815:SF1">
    <property type="entry name" value="UNIVERSAL STRESS PROTEIN A FAMILY PROTEIN C25B2.10"/>
    <property type="match status" value="1"/>
</dbReference>
<organism evidence="3 4">
    <name type="scientific">Thielaviopsis punctulata</name>
    <dbReference type="NCBI Taxonomy" id="72032"/>
    <lineage>
        <taxon>Eukaryota</taxon>
        <taxon>Fungi</taxon>
        <taxon>Dikarya</taxon>
        <taxon>Ascomycota</taxon>
        <taxon>Pezizomycotina</taxon>
        <taxon>Sordariomycetes</taxon>
        <taxon>Hypocreomycetidae</taxon>
        <taxon>Microascales</taxon>
        <taxon>Ceratocystidaceae</taxon>
        <taxon>Thielaviopsis</taxon>
    </lineage>
</organism>
<sequence length="379" mass="41539">MTQLTATLHPPPRFQHHVAFGNLDSVDTTKNNTIGLTLQTRHKAFHLHKLSRTFMVGVDDREYSHDALSWLLEAMVEDGDMVVCVKVNEKDVKASSETAYRKEARELLNWIESQNIHNKGIHVTLEYSFGKLTQTFRGLIEVHQPGMLVVGTKGKAAQGIQGVWNSRNSFSKYCLQYSPVPVVVVRPKDKRVKKKEKRSNDPGRRGYRGMLQANGGMHEIDMDLDEMEKLMETANTADEEAHHVARALGLPASFDPLIKGIDPHAALHGRASAANSRPGSSSGNAPSMSGLSPSDAKSAPAATVAQKAATATTRQSKTETATGGATNASDEDDSEGVDSELDTPRPVATRIQNREKLHRMEVGEAAALRQVAWESDEEE</sequence>
<evidence type="ECO:0000313" key="4">
    <source>
        <dbReference type="Proteomes" id="UP000033483"/>
    </source>
</evidence>
<dbReference type="SUPFAM" id="SSF52402">
    <property type="entry name" value="Adenine nucleotide alpha hydrolases-like"/>
    <property type="match status" value="1"/>
</dbReference>
<dbReference type="AlphaFoldDB" id="A0A0F4ZC41"/>
<dbReference type="InterPro" id="IPR014729">
    <property type="entry name" value="Rossmann-like_a/b/a_fold"/>
</dbReference>
<reference evidence="3 4" key="1">
    <citation type="submission" date="2015-03" db="EMBL/GenBank/DDBJ databases">
        <authorList>
            <person name="Radwan O."/>
            <person name="Al-Naeli F.A."/>
            <person name="Rendon G.A."/>
            <person name="Fields C."/>
        </authorList>
    </citation>
    <scope>NUCLEOTIDE SEQUENCE [LARGE SCALE GENOMIC DNA]</scope>
    <source>
        <strain evidence="3">CR-DP1</strain>
    </source>
</reference>
<comment type="caution">
    <text evidence="3">The sequence shown here is derived from an EMBL/GenBank/DDBJ whole genome shotgun (WGS) entry which is preliminary data.</text>
</comment>
<dbReference type="PANTHER" id="PTHR47815">
    <property type="entry name" value="UNIVERSAL STRESS PROTEIN A FAMILY PROTEIN C25B2.10"/>
    <property type="match status" value="1"/>
</dbReference>
<evidence type="ECO:0000256" key="1">
    <source>
        <dbReference type="SAM" id="MobiDB-lite"/>
    </source>
</evidence>
<feature type="compositionally biased region" description="Polar residues" evidence="1">
    <location>
        <begin position="319"/>
        <end position="328"/>
    </location>
</feature>
<keyword evidence="4" id="KW-1185">Reference proteome</keyword>
<feature type="compositionally biased region" description="Low complexity" evidence="1">
    <location>
        <begin position="296"/>
        <end position="315"/>
    </location>
</feature>
<dbReference type="OrthoDB" id="843225at2759"/>
<dbReference type="CDD" id="cd23659">
    <property type="entry name" value="USP_At3g01520-like"/>
    <property type="match status" value="1"/>
</dbReference>
<dbReference type="EMBL" id="LAEV01001737">
    <property type="protein sequence ID" value="KKA27438.1"/>
    <property type="molecule type" value="Genomic_DNA"/>
</dbReference>